<dbReference type="EMBL" id="BRXZ01001946">
    <property type="protein sequence ID" value="GMH50449.1"/>
    <property type="molecule type" value="Genomic_DNA"/>
</dbReference>
<dbReference type="AlphaFoldDB" id="A0A9W7DNQ5"/>
<evidence type="ECO:0000256" key="1">
    <source>
        <dbReference type="SAM" id="SignalP"/>
    </source>
</evidence>
<comment type="caution">
    <text evidence="2">The sequence shown here is derived from an EMBL/GenBank/DDBJ whole genome shotgun (WGS) entry which is preliminary data.</text>
</comment>
<dbReference type="OrthoDB" id="10374683at2759"/>
<feature type="chain" id="PRO_5040956965" evidence="1">
    <location>
        <begin position="16"/>
        <end position="409"/>
    </location>
</feature>
<keyword evidence="1" id="KW-0732">Signal</keyword>
<protein>
    <submittedName>
        <fullName evidence="2">Uncharacterized protein</fullName>
    </submittedName>
</protein>
<feature type="signal peptide" evidence="1">
    <location>
        <begin position="1"/>
        <end position="15"/>
    </location>
</feature>
<keyword evidence="3" id="KW-1185">Reference proteome</keyword>
<reference evidence="2" key="1">
    <citation type="submission" date="2022-07" db="EMBL/GenBank/DDBJ databases">
        <title>Genome analysis of Parmales, a sister group of diatoms, reveals the evolutionary specialization of diatoms from phago-mixotrophs to photoautotrophs.</title>
        <authorList>
            <person name="Ban H."/>
            <person name="Sato S."/>
            <person name="Yoshikawa S."/>
            <person name="Kazumasa Y."/>
            <person name="Nakamura Y."/>
            <person name="Ichinomiya M."/>
            <person name="Saitoh K."/>
            <person name="Sato N."/>
            <person name="Blanc-Mathieu R."/>
            <person name="Endo H."/>
            <person name="Kuwata A."/>
            <person name="Ogata H."/>
        </authorList>
    </citation>
    <scope>NUCLEOTIDE SEQUENCE</scope>
</reference>
<accession>A0A9W7DNQ5</accession>
<name>A0A9W7DNQ5_9STRA</name>
<sequence>MKFVLFATMASCAGASILKLKVPDLMGLGRKLDTWEEEAWEPMPHCNTAADCYDDDVHGSEVFCASAASSTPHHLRRRLFADFDHNHGDYGGYCGSPKCLEDNESFYAFTASGAFDGDGGLGRIRDAGYCDDGTTDAWLDYAETHCDETTKSAMQSQASLACSFSVPCELLGPPTDEFCNECKDPLLDFLQNHQDEDDVGFVNMGCSCLGVDMESLGTGFCDVITTSSQECQDSIKILFTGDLIRDGMTDAGAEDAWNANVGLCSSCDDGFSHLTGEEEINFCQLHGAMEHTPQCYDYAMTIYTSFPTYDDEGNRQDEGMSKEEMEASFGGIFAYMTGLCSCGEGVTFETLDWCSLETTPQECQDGVKSMIVSGCLTATDEYGHPYAMTPDDCDAAYPDTLATYTNSCA</sequence>
<dbReference type="Proteomes" id="UP001165082">
    <property type="component" value="Unassembled WGS sequence"/>
</dbReference>
<evidence type="ECO:0000313" key="2">
    <source>
        <dbReference type="EMBL" id="GMH50449.1"/>
    </source>
</evidence>
<proteinExistence type="predicted"/>
<evidence type="ECO:0000313" key="3">
    <source>
        <dbReference type="Proteomes" id="UP001165082"/>
    </source>
</evidence>
<organism evidence="2 3">
    <name type="scientific">Triparma retinervis</name>
    <dbReference type="NCBI Taxonomy" id="2557542"/>
    <lineage>
        <taxon>Eukaryota</taxon>
        <taxon>Sar</taxon>
        <taxon>Stramenopiles</taxon>
        <taxon>Ochrophyta</taxon>
        <taxon>Bolidophyceae</taxon>
        <taxon>Parmales</taxon>
        <taxon>Triparmaceae</taxon>
        <taxon>Triparma</taxon>
    </lineage>
</organism>
<gene>
    <name evidence="2" type="ORF">TrRE_jg4445</name>
</gene>